<dbReference type="GO" id="GO:0004084">
    <property type="term" value="F:branched-chain-amino-acid transaminase activity"/>
    <property type="evidence" value="ECO:0007669"/>
    <property type="project" value="UniProtKB-EC"/>
</dbReference>
<dbReference type="EMBL" id="PGTN01000022">
    <property type="protein sequence ID" value="PJF48181.1"/>
    <property type="molecule type" value="Genomic_DNA"/>
</dbReference>
<evidence type="ECO:0000256" key="5">
    <source>
        <dbReference type="ARBA" id="ARBA00009320"/>
    </source>
</evidence>
<evidence type="ECO:0000313" key="17">
    <source>
        <dbReference type="Proteomes" id="UP000230790"/>
    </source>
</evidence>
<dbReference type="PIRSF" id="PIRSF006468">
    <property type="entry name" value="BCAT1"/>
    <property type="match status" value="1"/>
</dbReference>
<evidence type="ECO:0000256" key="8">
    <source>
        <dbReference type="ARBA" id="ARBA00022605"/>
    </source>
</evidence>
<protein>
    <recommendedName>
        <fullName evidence="6">branched-chain-amino-acid transaminase</fullName>
        <ecNumber evidence="6">2.6.1.42</ecNumber>
    </recommendedName>
</protein>
<evidence type="ECO:0000256" key="10">
    <source>
        <dbReference type="ARBA" id="ARBA00022898"/>
    </source>
</evidence>
<proteinExistence type="inferred from homology"/>
<keyword evidence="11" id="KW-0100">Branched-chain amino acid biosynthesis</keyword>
<dbReference type="PANTHER" id="PTHR11825">
    <property type="entry name" value="SUBGROUP IIII AMINOTRANSFERASE"/>
    <property type="match status" value="1"/>
</dbReference>
<dbReference type="Proteomes" id="UP000230790">
    <property type="component" value="Unassembled WGS sequence"/>
</dbReference>
<keyword evidence="7 16" id="KW-0032">Aminotransferase</keyword>
<evidence type="ECO:0000256" key="9">
    <source>
        <dbReference type="ARBA" id="ARBA00022679"/>
    </source>
</evidence>
<comment type="cofactor">
    <cofactor evidence="1">
        <name>pyridoxal 5'-phosphate</name>
        <dbReference type="ChEBI" id="CHEBI:597326"/>
    </cofactor>
</comment>
<keyword evidence="8" id="KW-0028">Amino-acid biosynthesis</keyword>
<name>A0A2M8QEF1_9CHLR</name>
<dbReference type="UniPathway" id="UPA00048">
    <property type="reaction ID" value="UER00073"/>
</dbReference>
<evidence type="ECO:0000256" key="15">
    <source>
        <dbReference type="PIRSR" id="PIRSR006468-1"/>
    </source>
</evidence>
<evidence type="ECO:0000256" key="13">
    <source>
        <dbReference type="ARBA" id="ARBA00048798"/>
    </source>
</evidence>
<evidence type="ECO:0000313" key="16">
    <source>
        <dbReference type="EMBL" id="PJF48181.1"/>
    </source>
</evidence>
<dbReference type="NCBIfam" id="TIGR01123">
    <property type="entry name" value="ilvE_II"/>
    <property type="match status" value="1"/>
</dbReference>
<dbReference type="InterPro" id="IPR036038">
    <property type="entry name" value="Aminotransferase-like"/>
</dbReference>
<comment type="caution">
    <text evidence="16">The sequence shown here is derived from an EMBL/GenBank/DDBJ whole genome shotgun (WGS) entry which is preliminary data.</text>
</comment>
<keyword evidence="10" id="KW-0663">Pyridoxal phosphate</keyword>
<dbReference type="Gene3D" id="3.30.470.10">
    <property type="match status" value="1"/>
</dbReference>
<dbReference type="CDD" id="cd01557">
    <property type="entry name" value="BCAT_beta_family"/>
    <property type="match status" value="1"/>
</dbReference>
<dbReference type="Gene3D" id="3.20.10.10">
    <property type="entry name" value="D-amino Acid Aminotransferase, subunit A, domain 2"/>
    <property type="match status" value="1"/>
</dbReference>
<evidence type="ECO:0000256" key="11">
    <source>
        <dbReference type="ARBA" id="ARBA00023304"/>
    </source>
</evidence>
<dbReference type="Pfam" id="PF01063">
    <property type="entry name" value="Aminotran_4"/>
    <property type="match status" value="1"/>
</dbReference>
<comment type="catalytic activity">
    <reaction evidence="13">
        <text>L-isoleucine + 2-oxoglutarate = (S)-3-methyl-2-oxopentanoate + L-glutamate</text>
        <dbReference type="Rhea" id="RHEA:24801"/>
        <dbReference type="ChEBI" id="CHEBI:16810"/>
        <dbReference type="ChEBI" id="CHEBI:29985"/>
        <dbReference type="ChEBI" id="CHEBI:35146"/>
        <dbReference type="ChEBI" id="CHEBI:58045"/>
        <dbReference type="EC" id="2.6.1.42"/>
    </reaction>
</comment>
<dbReference type="GO" id="GO:0009099">
    <property type="term" value="P:L-valine biosynthetic process"/>
    <property type="evidence" value="ECO:0007669"/>
    <property type="project" value="UniProtKB-UniPathway"/>
</dbReference>
<reference evidence="16 17" key="1">
    <citation type="submission" date="2017-11" db="EMBL/GenBank/DDBJ databases">
        <title>Evolution of Phototrophy in the Chloroflexi Phylum Driven by Horizontal Gene Transfer.</title>
        <authorList>
            <person name="Ward L.M."/>
            <person name="Hemp J."/>
            <person name="Shih P.M."/>
            <person name="Mcglynn S.E."/>
            <person name="Fischer W."/>
        </authorList>
    </citation>
    <scope>NUCLEOTIDE SEQUENCE [LARGE SCALE GENOMIC DNA]</scope>
    <source>
        <strain evidence="16">JP3_7</strain>
    </source>
</reference>
<evidence type="ECO:0000256" key="6">
    <source>
        <dbReference type="ARBA" id="ARBA00013053"/>
    </source>
</evidence>
<comment type="similarity">
    <text evidence="5">Belongs to the class-IV pyridoxal-phosphate-dependent aminotransferase family.</text>
</comment>
<dbReference type="InterPro" id="IPR043131">
    <property type="entry name" value="BCAT-like_N"/>
</dbReference>
<evidence type="ECO:0000256" key="14">
    <source>
        <dbReference type="ARBA" id="ARBA00049229"/>
    </source>
</evidence>
<dbReference type="EC" id="2.6.1.42" evidence="6"/>
<dbReference type="SUPFAM" id="SSF56752">
    <property type="entry name" value="D-aminoacid aminotransferase-like PLP-dependent enzymes"/>
    <property type="match status" value="1"/>
</dbReference>
<dbReference type="InterPro" id="IPR005786">
    <property type="entry name" value="B_amino_transII"/>
</dbReference>
<dbReference type="InterPro" id="IPR043132">
    <property type="entry name" value="BCAT-like_C"/>
</dbReference>
<dbReference type="GO" id="GO:0009098">
    <property type="term" value="P:L-leucine biosynthetic process"/>
    <property type="evidence" value="ECO:0007669"/>
    <property type="project" value="UniProtKB-UniPathway"/>
</dbReference>
<comment type="catalytic activity">
    <reaction evidence="14">
        <text>L-leucine + 2-oxoglutarate = 4-methyl-2-oxopentanoate + L-glutamate</text>
        <dbReference type="Rhea" id="RHEA:18321"/>
        <dbReference type="ChEBI" id="CHEBI:16810"/>
        <dbReference type="ChEBI" id="CHEBI:17865"/>
        <dbReference type="ChEBI" id="CHEBI:29985"/>
        <dbReference type="ChEBI" id="CHEBI:57427"/>
        <dbReference type="EC" id="2.6.1.42"/>
    </reaction>
</comment>
<evidence type="ECO:0000256" key="2">
    <source>
        <dbReference type="ARBA" id="ARBA00004824"/>
    </source>
</evidence>
<gene>
    <name evidence="16" type="ORF">CUN48_04880</name>
</gene>
<feature type="modified residue" description="N6-(pyridoxal phosphate)lysine" evidence="15">
    <location>
        <position position="194"/>
    </location>
</feature>
<comment type="pathway">
    <text evidence="4">Amino-acid biosynthesis; L-leucine biosynthesis; L-leucine from 3-methyl-2-oxobutanoate: step 4/4.</text>
</comment>
<comment type="pathway">
    <text evidence="3">Amino-acid biosynthesis; L-valine biosynthesis; L-valine from pyruvate: step 4/4.</text>
</comment>
<dbReference type="NCBIfam" id="NF009897">
    <property type="entry name" value="PRK13357.1"/>
    <property type="match status" value="1"/>
</dbReference>
<organism evidence="16 17">
    <name type="scientific">Candidatus Thermofonsia Clade 3 bacterium</name>
    <dbReference type="NCBI Taxonomy" id="2364212"/>
    <lineage>
        <taxon>Bacteria</taxon>
        <taxon>Bacillati</taxon>
        <taxon>Chloroflexota</taxon>
        <taxon>Candidatus Thermofontia</taxon>
        <taxon>Candidatus Thermofonsia Clade 3</taxon>
    </lineage>
</organism>
<dbReference type="PANTHER" id="PTHR11825:SF44">
    <property type="entry name" value="BRANCHED-CHAIN-AMINO-ACID AMINOTRANSFERASE"/>
    <property type="match status" value="1"/>
</dbReference>
<dbReference type="GO" id="GO:0009097">
    <property type="term" value="P:isoleucine biosynthetic process"/>
    <property type="evidence" value="ECO:0007669"/>
    <property type="project" value="UniProtKB-UniPathway"/>
</dbReference>
<sequence>MNITIEPLGPNARPPLVEKPVFGKTFTNRMFSQWWTEEKGWHDAKIGPYQPLSLDPATAVLHYAQEIFEGTKAYRRPDGHINLFRPWENVARFNRSADRMAMPQVDPEAHLEAIVALVRLEHAWVPSGEGESLYIRPVMIATDVGLGVYASKSYLHYIIVGPAGAYFSTGFKPVSVFVSDQYVRAVRGGTGAAKTGGNYAASLRESERVKRLGYQQVLWLDAIERKYIEEVGAMNIAFVYGGKHIVTPELSGSILEGVTRDSVLKLAPDLGYTASEARLALSDVLRDIESGEITEVFGMGTAAVIAPVDKMGYCGKDYRVRHAPGPVADHLFKSLTDIQYGRVTDPYRWTHKIEVDGR</sequence>
<dbReference type="InterPro" id="IPR033939">
    <property type="entry name" value="BCAT_family"/>
</dbReference>
<evidence type="ECO:0000256" key="4">
    <source>
        <dbReference type="ARBA" id="ARBA00005072"/>
    </source>
</evidence>
<evidence type="ECO:0000256" key="12">
    <source>
        <dbReference type="ARBA" id="ARBA00048212"/>
    </source>
</evidence>
<evidence type="ECO:0000256" key="7">
    <source>
        <dbReference type="ARBA" id="ARBA00022576"/>
    </source>
</evidence>
<dbReference type="UniPathway" id="UPA00049">
    <property type="reaction ID" value="UER00062"/>
</dbReference>
<comment type="pathway">
    <text evidence="2">Amino-acid biosynthesis; L-isoleucine biosynthesis; L-isoleucine from 2-oxobutanoate: step 4/4.</text>
</comment>
<dbReference type="AlphaFoldDB" id="A0A2M8QEF1"/>
<dbReference type="InterPro" id="IPR001544">
    <property type="entry name" value="Aminotrans_IV"/>
</dbReference>
<comment type="catalytic activity">
    <reaction evidence="12">
        <text>L-valine + 2-oxoglutarate = 3-methyl-2-oxobutanoate + L-glutamate</text>
        <dbReference type="Rhea" id="RHEA:24813"/>
        <dbReference type="ChEBI" id="CHEBI:11851"/>
        <dbReference type="ChEBI" id="CHEBI:16810"/>
        <dbReference type="ChEBI" id="CHEBI:29985"/>
        <dbReference type="ChEBI" id="CHEBI:57762"/>
        <dbReference type="EC" id="2.6.1.42"/>
    </reaction>
</comment>
<evidence type="ECO:0000256" key="3">
    <source>
        <dbReference type="ARBA" id="ARBA00004931"/>
    </source>
</evidence>
<dbReference type="UniPathway" id="UPA00047">
    <property type="reaction ID" value="UER00058"/>
</dbReference>
<evidence type="ECO:0000256" key="1">
    <source>
        <dbReference type="ARBA" id="ARBA00001933"/>
    </source>
</evidence>
<keyword evidence="9 16" id="KW-0808">Transferase</keyword>
<accession>A0A2M8QEF1</accession>